<dbReference type="EMBL" id="BARS01026232">
    <property type="protein sequence ID" value="GAG12871.1"/>
    <property type="molecule type" value="Genomic_DNA"/>
</dbReference>
<feature type="non-terminal residue" evidence="1">
    <location>
        <position position="267"/>
    </location>
</feature>
<organism evidence="1">
    <name type="scientific">marine sediment metagenome</name>
    <dbReference type="NCBI Taxonomy" id="412755"/>
    <lineage>
        <taxon>unclassified sequences</taxon>
        <taxon>metagenomes</taxon>
        <taxon>ecological metagenomes</taxon>
    </lineage>
</organism>
<name>X0WJK9_9ZZZZ</name>
<dbReference type="PIRSF" id="PIRSF001439">
    <property type="entry name" value="CryM"/>
    <property type="match status" value="1"/>
</dbReference>
<dbReference type="InterPro" id="IPR003462">
    <property type="entry name" value="ODC_Mu_crystall"/>
</dbReference>
<dbReference type="GO" id="GO:0005737">
    <property type="term" value="C:cytoplasm"/>
    <property type="evidence" value="ECO:0007669"/>
    <property type="project" value="TreeGrafter"/>
</dbReference>
<accession>X0WJK9</accession>
<proteinExistence type="predicted"/>
<dbReference type="PANTHER" id="PTHR13812:SF19">
    <property type="entry name" value="KETIMINE REDUCTASE MU-CRYSTALLIN"/>
    <property type="match status" value="1"/>
</dbReference>
<dbReference type="InterPro" id="IPR023401">
    <property type="entry name" value="ODC_N"/>
</dbReference>
<sequence>MHIKYGYIKDDDYFVIKVASGFYENPKIGLSSSQGLMLVMNARTGVTEAILLDEGYLTDIRTAAAGACVAKILAPSVVKAIGIFGTGVQARLQLELALPFLKSKCILVYDINKENLKDYMHYFRDSSLEISFANPAEIAKSCNYIITTTPAQIPLLRVGEILPGTHITAVGADTPDKQELDSAIIDKADIIVADSIVQCKTRGEIFHALKDGLIKEDRLSELGKILAGEQAGRSSDMQISIADLTGVAIQDIQIAKAVFLQYKRKLS</sequence>
<comment type="caution">
    <text evidence="1">The sequence shown here is derived from an EMBL/GenBank/DDBJ whole genome shotgun (WGS) entry which is preliminary data.</text>
</comment>
<dbReference type="Gene3D" id="3.30.1780.10">
    <property type="entry name" value="ornithine cyclodeaminase, domain 1"/>
    <property type="match status" value="1"/>
</dbReference>
<evidence type="ECO:0008006" key="2">
    <source>
        <dbReference type="Google" id="ProtNLM"/>
    </source>
</evidence>
<dbReference type="Gene3D" id="3.40.50.720">
    <property type="entry name" value="NAD(P)-binding Rossmann-like Domain"/>
    <property type="match status" value="1"/>
</dbReference>
<dbReference type="SUPFAM" id="SSF51735">
    <property type="entry name" value="NAD(P)-binding Rossmann-fold domains"/>
    <property type="match status" value="1"/>
</dbReference>
<dbReference type="InterPro" id="IPR036291">
    <property type="entry name" value="NAD(P)-bd_dom_sf"/>
</dbReference>
<dbReference type="AlphaFoldDB" id="X0WJK9"/>
<gene>
    <name evidence="1" type="ORF">S01H1_41361</name>
</gene>
<evidence type="ECO:0000313" key="1">
    <source>
        <dbReference type="EMBL" id="GAG12871.1"/>
    </source>
</evidence>
<dbReference type="PANTHER" id="PTHR13812">
    <property type="entry name" value="KETIMINE REDUCTASE MU-CRYSTALLIN"/>
    <property type="match status" value="1"/>
</dbReference>
<protein>
    <recommendedName>
        <fullName evidence="2">Ornithine cyclodeaminase</fullName>
    </recommendedName>
</protein>
<reference evidence="1" key="1">
    <citation type="journal article" date="2014" name="Front. Microbiol.">
        <title>High frequency of phylogenetically diverse reductive dehalogenase-homologous genes in deep subseafloor sedimentary metagenomes.</title>
        <authorList>
            <person name="Kawai M."/>
            <person name="Futagami T."/>
            <person name="Toyoda A."/>
            <person name="Takaki Y."/>
            <person name="Nishi S."/>
            <person name="Hori S."/>
            <person name="Arai W."/>
            <person name="Tsubouchi T."/>
            <person name="Morono Y."/>
            <person name="Uchiyama I."/>
            <person name="Ito T."/>
            <person name="Fujiyama A."/>
            <person name="Inagaki F."/>
            <person name="Takami H."/>
        </authorList>
    </citation>
    <scope>NUCLEOTIDE SEQUENCE</scope>
    <source>
        <strain evidence="1">Expedition CK06-06</strain>
    </source>
</reference>
<dbReference type="Pfam" id="PF02423">
    <property type="entry name" value="OCD_Mu_crystall"/>
    <property type="match status" value="1"/>
</dbReference>